<sequence length="1913" mass="215842">MDDTRTMAQLLEAPTVGYEDAIVVPEITADNFELKHGLLTLVQNKQFFGHDKEDPHAHIRYFNKITSTMKFPNVPKWGTRVNDLLRACPHHGFSELHQLDTFYNALNSNDQDSLNSAAGGNFLDKMPRDCLRIIESKSKVRNSRNKPVVAKVSSSSSTPGISPDVAELKDMVKALLLDKKNQNQAPTPVKAVEESCVTCAAKLLVSIMEIPVTENRLLIKFDLPIFLPYEEHARPKPKLAKSNDQLTDMLSKFVNSNTASTSGSGTLPSNTITNPKVDLKGITTRSGIAYQGPTIPTTSSPPKVVERETEVTKDTVLPTNNGSTKDVQPPVVQVQPQITNSEPVVTPVSAPMPNLKPSIPYPSRHMSFEISLADALILMPKFASTLKALIGNKEKLSEMARTPLNEHCSAVILNKLPKKLGDPGKFLIPCDFPGMDECLALADLGASINLMPLSVWKKLSLPELTPTCMTLELADRSITQPIGIAEDVYLKTGRALIDVYEGELTLRVGKEAVTFNLDQTSRYSSNYDDMTANRIDVIEMACEEYSQEVLGFSDVIASGNPTPYYDPIVSTSSPTLTPFGDSDFLLEEVDAFLALKDDPTSPEVDDSYYDPEGDILLLESFLNDDPSPPPNQGNYLPEIRKELKVCEAKTDKSSIDEPPKVELKDLPPHLEYAFLEGDNKLPVIIAKDLSVEEKAALIKVLKSHKQAIAWKLSDIKGINPEFCTHKILMEVEYKPAFQHQRRVNPKIHNVIKKEVEKLLDAELIYPISDSPWVSPVHCVPKKGSFTIVENDENELILTRLVTGWRVCIDYQKLNEATRKDHFPLPFMDQMLERLAGNEYYCFLDSFLGYFQIPINPHDQEKTTFTCPYGTFTTVACLLAYAMHQEHSKGMLQRCEDTNLYLNWEKSHFMVKEGIILGHKISKKGIEVDKTKVDVIPKLPHPTTVKGVRSFLGHAEKLTEAPILIAPDWDLPFELMCDASDFAIEKEMLAVVCAFEKFQTYLILNKSVVYTDHSALKYLFAKKDSKARLLWWVLLLQEFDFNVIDTKGAKNLAADHLSRLENPYENVLNPKEVNEKFPLETLNMVTFCGDSSTPWFADYANYHARNFIVKGMSSQQKNKFHGAIPVFMREQIYTRGGRLFVKFAKVMLKYGVTHRLSTAYHPQTSGQVEVSNRGLKRILKRTVGENRASWSDKLDDALWAFRTAYKTPIGCTPYKLVYGKACHLPIELEHKAYWALKHANFDLETAGDHRKIQLNELNELRDHAYENSLIYKEKTKRIHDSKIKNRVFNVGDQVLLFNSRLKMFSGKLKSRWSGPFTITQVFPYGTVELSQNSGPNFKVRLSPVTSLLWVVLCQKPGHLAARLGCVGMKVATWDDLAFKLIILGWNLRNRSRIEINKWYQSFALRNFDLEVMEFETAHSNTTAKLPILKLAQENGTSVTKMYVPVTAKEKTNKKNDVKARSLLLMALPNEHQLTFSQYTDAKTMFAAIETRFGGNEATKKTQKTLLKQQYENFSASSAESLDSIFNRLQKIVSRLAILGVVIAQEDLNSNFLNSLPPEWNTHVVVWMNKAEIETMSIDDLYNNFKIVEQSVKKSVGASSGAQNLAFMTAPSTSSTNDVNIAMPAYEVSTASPNVNTASPQVSTASFSDNVVYAFMVENPNGSNLLQQDLEQIHEDDLEAMDLKWQLSLLSMRAKRYYQRTGKKIFINANDTAGYDKSKVECFNCHKMGHFARECRVPRNKEGQFRNQDNTRKQGNNEDTSSKAMLAINGVGFDWSDMAEEQVQTNMALMAFSDSEVYNDKTCSKTCLKNYETLKKQCDDLIVKLNQTEFTAATYKRGLATVEEQLITYRKNEVLFSEEVAVLKREVACKDYEINVLKSEFEKVKQEKEGIEFKIEKFDKEPQKNLTKFVSESDN</sequence>
<dbReference type="InterPro" id="IPR041373">
    <property type="entry name" value="RT_RNaseH"/>
</dbReference>
<dbReference type="SUPFAM" id="SSF53098">
    <property type="entry name" value="Ribonuclease H-like"/>
    <property type="match status" value="1"/>
</dbReference>
<dbReference type="InterPro" id="IPR036397">
    <property type="entry name" value="RNaseH_sf"/>
</dbReference>
<dbReference type="Pfam" id="PF14223">
    <property type="entry name" value="Retrotran_gag_2"/>
    <property type="match status" value="1"/>
</dbReference>
<comment type="caution">
    <text evidence="12">The sequence shown here is derived from an EMBL/GenBank/DDBJ whole genome shotgun (WGS) entry which is preliminary data.</text>
</comment>
<gene>
    <name evidence="12" type="ORF">Tco_0840099</name>
</gene>
<organism evidence="12 13">
    <name type="scientific">Tanacetum coccineum</name>
    <dbReference type="NCBI Taxonomy" id="301880"/>
    <lineage>
        <taxon>Eukaryota</taxon>
        <taxon>Viridiplantae</taxon>
        <taxon>Streptophyta</taxon>
        <taxon>Embryophyta</taxon>
        <taxon>Tracheophyta</taxon>
        <taxon>Spermatophyta</taxon>
        <taxon>Magnoliopsida</taxon>
        <taxon>eudicotyledons</taxon>
        <taxon>Gunneridae</taxon>
        <taxon>Pentapetalae</taxon>
        <taxon>asterids</taxon>
        <taxon>campanulids</taxon>
        <taxon>Asterales</taxon>
        <taxon>Asteraceae</taxon>
        <taxon>Asteroideae</taxon>
        <taxon>Anthemideae</taxon>
        <taxon>Anthemidinae</taxon>
        <taxon>Tanacetum</taxon>
    </lineage>
</organism>
<keyword evidence="5" id="KW-0255">Endonuclease</keyword>
<keyword evidence="8" id="KW-0863">Zinc-finger</keyword>
<dbReference type="InterPro" id="IPR036875">
    <property type="entry name" value="Znf_CCHC_sf"/>
</dbReference>
<dbReference type="Gene3D" id="3.30.420.10">
    <property type="entry name" value="Ribonuclease H-like superfamily/Ribonuclease H"/>
    <property type="match status" value="1"/>
</dbReference>
<evidence type="ECO:0000313" key="12">
    <source>
        <dbReference type="EMBL" id="GJT05637.1"/>
    </source>
</evidence>
<dbReference type="PANTHER" id="PTHR37984">
    <property type="entry name" value="PROTEIN CBG26694"/>
    <property type="match status" value="1"/>
</dbReference>
<accession>A0ABQ5AVL4</accession>
<dbReference type="InterPro" id="IPR001878">
    <property type="entry name" value="Znf_CCHC"/>
</dbReference>
<dbReference type="PROSITE" id="PS50158">
    <property type="entry name" value="ZF_CCHC"/>
    <property type="match status" value="1"/>
</dbReference>
<reference evidence="12" key="2">
    <citation type="submission" date="2022-01" db="EMBL/GenBank/DDBJ databases">
        <authorList>
            <person name="Yamashiro T."/>
            <person name="Shiraishi A."/>
            <person name="Satake H."/>
            <person name="Nakayama K."/>
        </authorList>
    </citation>
    <scope>NUCLEOTIDE SEQUENCE</scope>
</reference>
<dbReference type="Proteomes" id="UP001151760">
    <property type="component" value="Unassembled WGS sequence"/>
</dbReference>
<dbReference type="EC" id="2.7.7.49" evidence="1"/>
<evidence type="ECO:0000256" key="3">
    <source>
        <dbReference type="ARBA" id="ARBA00022695"/>
    </source>
</evidence>
<evidence type="ECO:0000256" key="2">
    <source>
        <dbReference type="ARBA" id="ARBA00022679"/>
    </source>
</evidence>
<dbReference type="InterPro" id="IPR043128">
    <property type="entry name" value="Rev_trsase/Diguanyl_cyclase"/>
</dbReference>
<dbReference type="Pfam" id="PF17917">
    <property type="entry name" value="RT_RNaseH"/>
    <property type="match status" value="1"/>
</dbReference>
<dbReference type="Gene3D" id="4.10.60.10">
    <property type="entry name" value="Zinc finger, CCHC-type"/>
    <property type="match status" value="1"/>
</dbReference>
<dbReference type="InterPro" id="IPR012337">
    <property type="entry name" value="RNaseH-like_sf"/>
</dbReference>
<name>A0ABQ5AVL4_9ASTR</name>
<evidence type="ECO:0000313" key="13">
    <source>
        <dbReference type="Proteomes" id="UP001151760"/>
    </source>
</evidence>
<proteinExistence type="predicted"/>
<evidence type="ECO:0000256" key="4">
    <source>
        <dbReference type="ARBA" id="ARBA00022722"/>
    </source>
</evidence>
<evidence type="ECO:0000259" key="10">
    <source>
        <dbReference type="PROSITE" id="PS50158"/>
    </source>
</evidence>
<dbReference type="Gene3D" id="3.30.70.270">
    <property type="match status" value="1"/>
</dbReference>
<dbReference type="Gene3D" id="2.40.70.10">
    <property type="entry name" value="Acid Proteases"/>
    <property type="match status" value="1"/>
</dbReference>
<evidence type="ECO:0000256" key="8">
    <source>
        <dbReference type="PROSITE-ProRule" id="PRU00047"/>
    </source>
</evidence>
<dbReference type="InterPro" id="IPR001584">
    <property type="entry name" value="Integrase_cat-core"/>
</dbReference>
<dbReference type="CDD" id="cd01647">
    <property type="entry name" value="RT_LTR"/>
    <property type="match status" value="1"/>
</dbReference>
<dbReference type="InterPro" id="IPR050951">
    <property type="entry name" value="Retrovirus_Pol_polyprotein"/>
</dbReference>
<dbReference type="Gene3D" id="3.10.10.10">
    <property type="entry name" value="HIV Type 1 Reverse Transcriptase, subunit A, domain 1"/>
    <property type="match status" value="1"/>
</dbReference>
<keyword evidence="3" id="KW-0548">Nucleotidyltransferase</keyword>
<dbReference type="SUPFAM" id="SSF57756">
    <property type="entry name" value="Retrovirus zinc finger-like domains"/>
    <property type="match status" value="1"/>
</dbReference>
<dbReference type="PROSITE" id="PS50994">
    <property type="entry name" value="INTEGRASE"/>
    <property type="match status" value="1"/>
</dbReference>
<dbReference type="EMBL" id="BQNB010012604">
    <property type="protein sequence ID" value="GJT05637.1"/>
    <property type="molecule type" value="Genomic_DNA"/>
</dbReference>
<dbReference type="InterPro" id="IPR021109">
    <property type="entry name" value="Peptidase_aspartic_dom_sf"/>
</dbReference>
<dbReference type="InterPro" id="IPR043502">
    <property type="entry name" value="DNA/RNA_pol_sf"/>
</dbReference>
<keyword evidence="13" id="KW-1185">Reference proteome</keyword>
<protein>
    <recommendedName>
        <fullName evidence="1">RNA-directed DNA polymerase</fullName>
        <ecNumber evidence="1">2.7.7.49</ecNumber>
    </recommendedName>
</protein>
<feature type="domain" description="Integrase catalytic" evidence="11">
    <location>
        <begin position="1058"/>
        <end position="1220"/>
    </location>
</feature>
<feature type="region of interest" description="Disordered" evidence="9">
    <location>
        <begin position="1740"/>
        <end position="1759"/>
    </location>
</feature>
<feature type="compositionally biased region" description="Basic and acidic residues" evidence="9">
    <location>
        <begin position="1740"/>
        <end position="1754"/>
    </location>
</feature>
<feature type="domain" description="CCHC-type" evidence="10">
    <location>
        <begin position="1720"/>
        <end position="1734"/>
    </location>
</feature>
<keyword evidence="4" id="KW-0540">Nuclease</keyword>
<evidence type="ECO:0000256" key="6">
    <source>
        <dbReference type="ARBA" id="ARBA00022801"/>
    </source>
</evidence>
<evidence type="ECO:0000256" key="5">
    <source>
        <dbReference type="ARBA" id="ARBA00022759"/>
    </source>
</evidence>
<dbReference type="SMART" id="SM00343">
    <property type="entry name" value="ZnF_C2HC"/>
    <property type="match status" value="1"/>
</dbReference>
<dbReference type="CDD" id="cd09274">
    <property type="entry name" value="RNase_HI_RT_Ty3"/>
    <property type="match status" value="1"/>
</dbReference>
<keyword evidence="8" id="KW-0479">Metal-binding</keyword>
<evidence type="ECO:0000256" key="1">
    <source>
        <dbReference type="ARBA" id="ARBA00012493"/>
    </source>
</evidence>
<evidence type="ECO:0000256" key="7">
    <source>
        <dbReference type="ARBA" id="ARBA00022918"/>
    </source>
</evidence>
<evidence type="ECO:0000259" key="11">
    <source>
        <dbReference type="PROSITE" id="PS50994"/>
    </source>
</evidence>
<dbReference type="SUPFAM" id="SSF56672">
    <property type="entry name" value="DNA/RNA polymerases"/>
    <property type="match status" value="1"/>
</dbReference>
<reference evidence="12" key="1">
    <citation type="journal article" date="2022" name="Int. J. Mol. Sci.">
        <title>Draft Genome of Tanacetum Coccineum: Genomic Comparison of Closely Related Tanacetum-Family Plants.</title>
        <authorList>
            <person name="Yamashiro T."/>
            <person name="Shiraishi A."/>
            <person name="Nakayama K."/>
            <person name="Satake H."/>
        </authorList>
    </citation>
    <scope>NUCLEOTIDE SEQUENCE</scope>
</reference>
<dbReference type="PANTHER" id="PTHR37984:SF5">
    <property type="entry name" value="PROTEIN NYNRIN-LIKE"/>
    <property type="match status" value="1"/>
</dbReference>
<keyword evidence="6" id="KW-0378">Hydrolase</keyword>
<keyword evidence="7 12" id="KW-0695">RNA-directed DNA polymerase</keyword>
<dbReference type="InterPro" id="IPR000477">
    <property type="entry name" value="RT_dom"/>
</dbReference>
<dbReference type="Pfam" id="PF00078">
    <property type="entry name" value="RVT_1"/>
    <property type="match status" value="1"/>
</dbReference>
<keyword evidence="2" id="KW-0808">Transferase</keyword>
<dbReference type="Pfam" id="PF00098">
    <property type="entry name" value="zf-CCHC"/>
    <property type="match status" value="1"/>
</dbReference>
<dbReference type="GO" id="GO:0003964">
    <property type="term" value="F:RNA-directed DNA polymerase activity"/>
    <property type="evidence" value="ECO:0007669"/>
    <property type="project" value="UniProtKB-KW"/>
</dbReference>
<evidence type="ECO:0000256" key="9">
    <source>
        <dbReference type="SAM" id="MobiDB-lite"/>
    </source>
</evidence>
<dbReference type="CDD" id="cd00303">
    <property type="entry name" value="retropepsin_like"/>
    <property type="match status" value="1"/>
</dbReference>
<keyword evidence="8" id="KW-0862">Zinc</keyword>